<keyword evidence="2" id="KW-1185">Reference proteome</keyword>
<evidence type="ECO:0000313" key="1">
    <source>
        <dbReference type="EMBL" id="RTE52250.1"/>
    </source>
</evidence>
<comment type="caution">
    <text evidence="1">The sequence shown here is derived from an EMBL/GenBank/DDBJ whole genome shotgun (WGS) entry which is preliminary data.</text>
</comment>
<gene>
    <name evidence="1" type="ORF">EHW67_18880</name>
</gene>
<dbReference type="Proteomes" id="UP000267585">
    <property type="component" value="Unassembled WGS sequence"/>
</dbReference>
<protein>
    <submittedName>
        <fullName evidence="1">Uncharacterized protein</fullName>
    </submittedName>
</protein>
<dbReference type="OrthoDB" id="1453516at2"/>
<evidence type="ECO:0000313" key="2">
    <source>
        <dbReference type="Proteomes" id="UP000267585"/>
    </source>
</evidence>
<organism evidence="1 2">
    <name type="scientific">Arenibacter aquaticus</name>
    <dbReference type="NCBI Taxonomy" id="2489054"/>
    <lineage>
        <taxon>Bacteria</taxon>
        <taxon>Pseudomonadati</taxon>
        <taxon>Bacteroidota</taxon>
        <taxon>Flavobacteriia</taxon>
        <taxon>Flavobacteriales</taxon>
        <taxon>Flavobacteriaceae</taxon>
        <taxon>Arenibacter</taxon>
    </lineage>
</organism>
<name>A0A3S0D3I5_9FLAO</name>
<dbReference type="AlphaFoldDB" id="A0A3S0D3I5"/>
<sequence>MKNPLLLLLIVFFIGLTMTAQELTCADFKNGTFIVPKASEDSPEYKLVRDGNSQMEIIEMNGQTITLYGILEWIDECSYKLIYDETKMNLPEEIQFVNDNGGIVSEMLKIEDNCFFYKSVLIVDGKETKRIDGKYCAQ</sequence>
<proteinExistence type="predicted"/>
<dbReference type="EMBL" id="RQPJ01000021">
    <property type="protein sequence ID" value="RTE52250.1"/>
    <property type="molecule type" value="Genomic_DNA"/>
</dbReference>
<reference evidence="1 2" key="1">
    <citation type="submission" date="2018-11" db="EMBL/GenBank/DDBJ databases">
        <title>Arenibacter aquaticus sp.nov., a marine bacterium isolated from surface seawater in the South China Sea.</title>
        <authorList>
            <person name="Guo J."/>
            <person name="Sun J."/>
        </authorList>
    </citation>
    <scope>NUCLEOTIDE SEQUENCE [LARGE SCALE GENOMIC DNA]</scope>
    <source>
        <strain evidence="1 2">GUO666</strain>
    </source>
</reference>
<dbReference type="RefSeq" id="WP_126163935.1">
    <property type="nucleotide sequence ID" value="NZ_RQPJ01000021.1"/>
</dbReference>
<accession>A0A3S0D3I5</accession>